<dbReference type="InterPro" id="IPR048365">
    <property type="entry name" value="TNP-like_RNaseH_N"/>
</dbReference>
<feature type="domain" description="THAP9-like helix-turn-helix" evidence="3">
    <location>
        <begin position="134"/>
        <end position="177"/>
    </location>
</feature>
<organism evidence="7 8">
    <name type="scientific">Temnothorax longispinosus</name>
    <dbReference type="NCBI Taxonomy" id="300112"/>
    <lineage>
        <taxon>Eukaryota</taxon>
        <taxon>Metazoa</taxon>
        <taxon>Ecdysozoa</taxon>
        <taxon>Arthropoda</taxon>
        <taxon>Hexapoda</taxon>
        <taxon>Insecta</taxon>
        <taxon>Pterygota</taxon>
        <taxon>Neoptera</taxon>
        <taxon>Endopterygota</taxon>
        <taxon>Hymenoptera</taxon>
        <taxon>Apocrita</taxon>
        <taxon>Aculeata</taxon>
        <taxon>Formicoidea</taxon>
        <taxon>Formicidae</taxon>
        <taxon>Myrmicinae</taxon>
        <taxon>Temnothorax</taxon>
    </lineage>
</organism>
<evidence type="ECO:0000259" key="5">
    <source>
        <dbReference type="Pfam" id="PF21788"/>
    </source>
</evidence>
<keyword evidence="8" id="KW-1185">Reference proteome</keyword>
<dbReference type="AlphaFoldDB" id="A0A4S2KVY7"/>
<dbReference type="Pfam" id="PF12017">
    <property type="entry name" value="Tnp_P_element"/>
    <property type="match status" value="1"/>
</dbReference>
<dbReference type="PANTHER" id="PTHR48455">
    <property type="entry name" value="TRANSPOSABLE ELEMENT P TRANSPOSASE-LIKE PROTEIN"/>
    <property type="match status" value="1"/>
</dbReference>
<dbReference type="Pfam" id="PF21788">
    <property type="entry name" value="TNP-like_GBD"/>
    <property type="match status" value="1"/>
</dbReference>
<dbReference type="InterPro" id="IPR048367">
    <property type="entry name" value="TNP-like_RNaseH_C"/>
</dbReference>
<dbReference type="InterPro" id="IPR048366">
    <property type="entry name" value="TNP-like_GBD"/>
</dbReference>
<dbReference type="Pfam" id="PF21787">
    <property type="entry name" value="TNP-like_RNaseH_N"/>
    <property type="match status" value="1"/>
</dbReference>
<evidence type="ECO:0000313" key="8">
    <source>
        <dbReference type="Proteomes" id="UP000310200"/>
    </source>
</evidence>
<protein>
    <submittedName>
        <fullName evidence="7">THAP domain-containing protein 9</fullName>
    </submittedName>
</protein>
<feature type="domain" description="Transposable element P transposase-like RNase H" evidence="4">
    <location>
        <begin position="186"/>
        <end position="318"/>
    </location>
</feature>
<gene>
    <name evidence="7" type="ORF">DBV15_10328</name>
</gene>
<keyword evidence="1" id="KW-0175">Coiled coil</keyword>
<accession>A0A4S2KVY7</accession>
<name>A0A4S2KVY7_9HYME</name>
<reference evidence="7 8" key="1">
    <citation type="journal article" date="2019" name="Philos. Trans. R. Soc. Lond., B, Biol. Sci.">
        <title>Ant behaviour and brain gene expression of defending hosts depend on the ecological success of the intruding social parasite.</title>
        <authorList>
            <person name="Kaur R."/>
            <person name="Stoldt M."/>
            <person name="Jongepier E."/>
            <person name="Feldmeyer B."/>
            <person name="Menzel F."/>
            <person name="Bornberg-Bauer E."/>
            <person name="Foitzik S."/>
        </authorList>
    </citation>
    <scope>NUCLEOTIDE SEQUENCE [LARGE SCALE GENOMIC DNA]</scope>
    <source>
        <tissue evidence="7">Whole body</tissue>
    </source>
</reference>
<feature type="domain" description="Transposable element P transposase-like GTP-binding insertion" evidence="5">
    <location>
        <begin position="341"/>
        <end position="451"/>
    </location>
</feature>
<dbReference type="InterPro" id="IPR021896">
    <property type="entry name" value="THAP9-like_HTH"/>
</dbReference>
<dbReference type="STRING" id="300112.A0A4S2KVY7"/>
<dbReference type="Proteomes" id="UP000310200">
    <property type="component" value="Unassembled WGS sequence"/>
</dbReference>
<evidence type="ECO:0000313" key="7">
    <source>
        <dbReference type="EMBL" id="TGZ53786.1"/>
    </source>
</evidence>
<comment type="caution">
    <text evidence="7">The sequence shown here is derived from an EMBL/GenBank/DDBJ whole genome shotgun (WGS) entry which is preliminary data.</text>
</comment>
<dbReference type="Pfam" id="PF21789">
    <property type="entry name" value="TNP-like_RNaseH_C"/>
    <property type="match status" value="1"/>
</dbReference>
<proteinExistence type="predicted"/>
<feature type="compositionally biased region" description="Polar residues" evidence="2">
    <location>
        <begin position="1"/>
        <end position="22"/>
    </location>
</feature>
<feature type="region of interest" description="Disordered" evidence="2">
    <location>
        <begin position="1"/>
        <end position="47"/>
    </location>
</feature>
<sequence>MDLDVQNATPSTSKEENCNGNLQLPGRIMGNDAEIAGPGTSSTRTKASQQANISSDNSLRKMELRLKNKKLKAQIKTLRETIRRLRKDEGRNYNRRKPANAEDADQFETLCIIGSKLLPVRFVKLLLAQINAQVKRNRGRRYDPQFKKFALSLYFLSPRNYRELKKSISLPSVRSLQLLTQMWNITPGLNDKIFDALALKIKSLPPMDRHCILCADEMSLKSHLFYNVSQDEIIGFEDNGKEKSSIPAKSVFVIMARSIAGNWKLPLCYCFVETTCQNNVLKNIIFETIIKLRMSGAIVHALVTDMGSNFIHLSRDLGISTENSTFLVEEEKVLYLFDTPHLLKATRNNLLKHDFQFNNKIASWTHIVQFYTRDSKQWIKFAPKLSKCHIEPSGFQRTKVKLAVQVFSNPVAAGMCTHMSSGSLPSEAVGTIDLIDHFDKLFDILNSFTATNLKQYGKVFTGSETQFQFLEKIICFLKCIKVINKNGTYVKVKCFECWQITIKSTIKLWEILKCYNFPYLRTRRINQDCLENFFDSIRQQCNSSNPTPIQFVRAFKKLFSITFLKHPDTQNYAPDEDDMLNLIGTPNSISSTVSEFVPSSTCTILEIPNPDYYTMNLPEKNAFKYVCGYLIKKCLEIHSCDTCIAYVNKNKALDDTLDDTTYSSFRAYENNETNLFGNLHIASDDFSLYIYKLEEIFVKNLKKNCFQKNIGGYLFQLAQDIIFGPPCPHFPTIFLIKLFLRMRIYFILSEHNKSCKEINRKNRKLLNILHL</sequence>
<dbReference type="PANTHER" id="PTHR48455:SF1">
    <property type="entry name" value="TRANSPOSABLE ELEMENT P TRANSPOSASE-LIKE PROTEIN"/>
    <property type="match status" value="1"/>
</dbReference>
<feature type="domain" description="Transposable element P transposase-like RNase H C-terminal" evidence="6">
    <location>
        <begin position="525"/>
        <end position="556"/>
    </location>
</feature>
<feature type="coiled-coil region" evidence="1">
    <location>
        <begin position="61"/>
        <end position="88"/>
    </location>
</feature>
<evidence type="ECO:0000259" key="6">
    <source>
        <dbReference type="Pfam" id="PF21789"/>
    </source>
</evidence>
<evidence type="ECO:0000259" key="3">
    <source>
        <dbReference type="Pfam" id="PF12017"/>
    </source>
</evidence>
<evidence type="ECO:0000256" key="2">
    <source>
        <dbReference type="SAM" id="MobiDB-lite"/>
    </source>
</evidence>
<evidence type="ECO:0000259" key="4">
    <source>
        <dbReference type="Pfam" id="PF21787"/>
    </source>
</evidence>
<dbReference type="EMBL" id="QBLH01000896">
    <property type="protein sequence ID" value="TGZ53786.1"/>
    <property type="molecule type" value="Genomic_DNA"/>
</dbReference>
<evidence type="ECO:0000256" key="1">
    <source>
        <dbReference type="SAM" id="Coils"/>
    </source>
</evidence>